<name>A0ACC0A3G6_CATRO</name>
<reference evidence="2" key="1">
    <citation type="journal article" date="2023" name="Nat. Plants">
        <title>Single-cell RNA sequencing provides a high-resolution roadmap for understanding the multicellular compartmentation of specialized metabolism.</title>
        <authorList>
            <person name="Sun S."/>
            <person name="Shen X."/>
            <person name="Li Y."/>
            <person name="Li Y."/>
            <person name="Wang S."/>
            <person name="Li R."/>
            <person name="Zhang H."/>
            <person name="Shen G."/>
            <person name="Guo B."/>
            <person name="Wei J."/>
            <person name="Xu J."/>
            <person name="St-Pierre B."/>
            <person name="Chen S."/>
            <person name="Sun C."/>
        </authorList>
    </citation>
    <scope>NUCLEOTIDE SEQUENCE [LARGE SCALE GENOMIC DNA]</scope>
</reference>
<sequence>MSGHDSKYFSTTKKGEIPELKEELNSQYKDKRKDAVKKVIAAMTVGKDVSSLFTDVVNCMQTENLELKKLVYLYLINYAKSQPDLAILAVNTFVKDSQDPNPLIRALAVRTMGCIRVDKITEYLCDPLQRCLKDDDPYVRKTAAICVAKLYDINAELVEDRGFLEALRDLISDNNPMVVANAVAALAEIQENSSRPIFEITSHTLSKLLTALNECTEWGQVFILDALSKYKAADAREAENIVERVTPRLQHANCAVVLSAVKMILQQMELISSTDVVRNLCKKMAPPLVTLLSAEPEIQYVALRNINLIVQKRPTILAHEIKVFFCKYNDPIYVKMEKLEIMIKLASDRNIDQVLLEFKEYATEVDVDFVRKAVRAIGRCAIKLERAAERCISVLLELIKIKVNYVVQEAIIVIKDIFRRYPNTYESIIATLCESLDTLDEPEAKASMIWIIGEYAERIDNADELLESFLESFPEEPAQVQLQLLTATVKLFLKKPTEGPQQMIQVVLNNATVETDNPDLRDRAYIYWRLLSTDPEAAKDVVLAEKPVISDDSNQLDASLLDELLGNIATLSSVYHKPPEAFVTRVKTAQRTEEEDYVDGSESGYSESPAHALDSSASPPVAASSARQPAAAAPAPAAPAPVPDLLDLGLDNSNSAIVSVDEPGPASGPPLPVLLPAATGQGLQISAQLVRRDGQIFYSMLFENNTQIPLDGFMIQFNKNTFGLAAGGPLQLPQLLPGTSASTLLPMVLFQNVLPGAPSSLLQVAVKNNQQPVWYFNDRFSLPVFFTEDGRMERGTFLETWKSLPDSNEVSRDFPAIVMNSIESTLDRLAASNMFFIAKRKHANQDVLYLSAKIPRGIPFLIEITAAIGIPGLKCAIKTPSPEIAPLFFEGIESLLNS</sequence>
<protein>
    <submittedName>
        <fullName evidence="1">Uncharacterized protein</fullName>
    </submittedName>
</protein>
<accession>A0ACC0A3G6</accession>
<evidence type="ECO:0000313" key="2">
    <source>
        <dbReference type="Proteomes" id="UP001060085"/>
    </source>
</evidence>
<gene>
    <name evidence="1" type="ORF">M9H77_32637</name>
</gene>
<evidence type="ECO:0000313" key="1">
    <source>
        <dbReference type="EMBL" id="KAI5655450.1"/>
    </source>
</evidence>
<dbReference type="EMBL" id="CM044707">
    <property type="protein sequence ID" value="KAI5655450.1"/>
    <property type="molecule type" value="Genomic_DNA"/>
</dbReference>
<dbReference type="Proteomes" id="UP001060085">
    <property type="component" value="Linkage Group LG07"/>
</dbReference>
<comment type="caution">
    <text evidence="1">The sequence shown here is derived from an EMBL/GenBank/DDBJ whole genome shotgun (WGS) entry which is preliminary data.</text>
</comment>
<proteinExistence type="predicted"/>
<organism evidence="1 2">
    <name type="scientific">Catharanthus roseus</name>
    <name type="common">Madagascar periwinkle</name>
    <name type="synonym">Vinca rosea</name>
    <dbReference type="NCBI Taxonomy" id="4058"/>
    <lineage>
        <taxon>Eukaryota</taxon>
        <taxon>Viridiplantae</taxon>
        <taxon>Streptophyta</taxon>
        <taxon>Embryophyta</taxon>
        <taxon>Tracheophyta</taxon>
        <taxon>Spermatophyta</taxon>
        <taxon>Magnoliopsida</taxon>
        <taxon>eudicotyledons</taxon>
        <taxon>Gunneridae</taxon>
        <taxon>Pentapetalae</taxon>
        <taxon>asterids</taxon>
        <taxon>lamiids</taxon>
        <taxon>Gentianales</taxon>
        <taxon>Apocynaceae</taxon>
        <taxon>Rauvolfioideae</taxon>
        <taxon>Vinceae</taxon>
        <taxon>Catharanthinae</taxon>
        <taxon>Catharanthus</taxon>
    </lineage>
</organism>
<keyword evidence="2" id="KW-1185">Reference proteome</keyword>